<organism evidence="1 2">
    <name type="scientific">Thermoanaerobacterium thermosaccharolyticum M0795</name>
    <dbReference type="NCBI Taxonomy" id="698948"/>
    <lineage>
        <taxon>Bacteria</taxon>
        <taxon>Bacillati</taxon>
        <taxon>Bacillota</taxon>
        <taxon>Clostridia</taxon>
        <taxon>Thermoanaerobacterales</taxon>
        <taxon>Thermoanaerobacteraceae</taxon>
        <taxon>Thermoanaerobacterium</taxon>
    </lineage>
</organism>
<dbReference type="AlphaFoldDB" id="L0IMM2"/>
<evidence type="ECO:0000313" key="1">
    <source>
        <dbReference type="EMBL" id="AGB19217.1"/>
    </source>
</evidence>
<dbReference type="EMBL" id="CP003066">
    <property type="protein sequence ID" value="AGB19217.1"/>
    <property type="molecule type" value="Genomic_DNA"/>
</dbReference>
<dbReference type="KEGG" id="tto:Thethe_01580"/>
<accession>L0IMM2</accession>
<proteinExistence type="predicted"/>
<evidence type="ECO:0000313" key="2">
    <source>
        <dbReference type="Proteomes" id="UP000010845"/>
    </source>
</evidence>
<dbReference type="HOGENOM" id="CLU_198116_3_0_9"/>
<reference evidence="1 2" key="1">
    <citation type="submission" date="2012-03" db="EMBL/GenBank/DDBJ databases">
        <title>Complete sequence of chromosome of Thermoanaerobacterium thermosaccharolyticum M0795.</title>
        <authorList>
            <consortium name="US DOE Joint Genome Institute"/>
            <person name="Lucas S."/>
            <person name="Han J."/>
            <person name="Lapidus A."/>
            <person name="Cheng J.-F."/>
            <person name="Goodwin L."/>
            <person name="Pitluck S."/>
            <person name="Peters L."/>
            <person name="Teshima H."/>
            <person name="Detter J.C."/>
            <person name="Han C."/>
            <person name="Tapia R."/>
            <person name="Land M."/>
            <person name="Hauser L."/>
            <person name="Kyrpides N."/>
            <person name="Ivanova N."/>
            <person name="Pagani I."/>
            <person name="Feinberg L."/>
            <person name="Folden J."/>
            <person name="Hogsett D."/>
            <person name="Shaw J."/>
            <person name="Woyke T."/>
        </authorList>
    </citation>
    <scope>NUCLEOTIDE SEQUENCE [LARGE SCALE GENOMIC DNA]</scope>
    <source>
        <strain evidence="1 2">M0795</strain>
    </source>
</reference>
<dbReference type="PATRIC" id="fig|698948.3.peg.1571"/>
<sequence length="56" mass="6579">MERKNADNERIENKPLSNEIKKLLELIDEVKYGSIIIIINNGKIVQIEKNEKMRLV</sequence>
<protein>
    <submittedName>
        <fullName evidence="1">Uncharacterized small protein (DUF2292)</fullName>
    </submittedName>
</protein>
<name>L0IMM2_THETR</name>
<gene>
    <name evidence="1" type="ORF">Thethe_01580</name>
</gene>
<dbReference type="RefSeq" id="WP_015311766.1">
    <property type="nucleotide sequence ID" value="NC_019970.1"/>
</dbReference>
<dbReference type="Pfam" id="PF10055">
    <property type="entry name" value="DUF2292"/>
    <property type="match status" value="1"/>
</dbReference>
<dbReference type="InterPro" id="IPR018743">
    <property type="entry name" value="DUF2292"/>
</dbReference>
<dbReference type="Proteomes" id="UP000010845">
    <property type="component" value="Chromosome"/>
</dbReference>